<evidence type="ECO:0000313" key="20">
    <source>
        <dbReference type="EMBL" id="SUS07303.1"/>
    </source>
</evidence>
<keyword evidence="8" id="KW-0479">Metal-binding</keyword>
<dbReference type="InterPro" id="IPR029044">
    <property type="entry name" value="Nucleotide-diphossugar_trans"/>
</dbReference>
<dbReference type="Pfam" id="PF00132">
    <property type="entry name" value="Hexapep"/>
    <property type="match status" value="2"/>
</dbReference>
<comment type="similarity">
    <text evidence="3">In the C-terminal section; belongs to the transferase hexapeptide repeat family.</text>
</comment>
<evidence type="ECO:0000256" key="9">
    <source>
        <dbReference type="ARBA" id="ARBA00022737"/>
    </source>
</evidence>
<keyword evidence="11" id="KW-0133">Cell shape</keyword>
<dbReference type="InterPro" id="IPR011004">
    <property type="entry name" value="Trimer_LpxA-like_sf"/>
</dbReference>
<dbReference type="GO" id="GO:0000902">
    <property type="term" value="P:cell morphogenesis"/>
    <property type="evidence" value="ECO:0007669"/>
    <property type="project" value="InterPro"/>
</dbReference>
<dbReference type="CDD" id="cd02540">
    <property type="entry name" value="GT2_GlmU_N_bac"/>
    <property type="match status" value="1"/>
</dbReference>
<dbReference type="PROSITE" id="PS00101">
    <property type="entry name" value="HEXAPEP_TRANSFERASES"/>
    <property type="match status" value="1"/>
</dbReference>
<dbReference type="InterPro" id="IPR050065">
    <property type="entry name" value="GlmU-like"/>
</dbReference>
<dbReference type="GO" id="GO:0008360">
    <property type="term" value="P:regulation of cell shape"/>
    <property type="evidence" value="ECO:0007669"/>
    <property type="project" value="UniProtKB-KW"/>
</dbReference>
<keyword evidence="10" id="KW-0460">Magnesium</keyword>
<evidence type="ECO:0000256" key="11">
    <source>
        <dbReference type="ARBA" id="ARBA00022960"/>
    </source>
</evidence>
<dbReference type="GO" id="GO:0000287">
    <property type="term" value="F:magnesium ion binding"/>
    <property type="evidence" value="ECO:0007669"/>
    <property type="project" value="InterPro"/>
</dbReference>
<dbReference type="GO" id="GO:0019134">
    <property type="term" value="F:glucosamine-1-phosphate N-acetyltransferase activity"/>
    <property type="evidence" value="ECO:0007669"/>
    <property type="project" value="UniProtKB-EC"/>
</dbReference>
<dbReference type="SUPFAM" id="SSF53448">
    <property type="entry name" value="Nucleotide-diphospho-sugar transferases"/>
    <property type="match status" value="1"/>
</dbReference>
<dbReference type="NCBIfam" id="NF010933">
    <property type="entry name" value="PRK14353.1"/>
    <property type="match status" value="1"/>
</dbReference>
<dbReference type="GO" id="GO:0005737">
    <property type="term" value="C:cytoplasm"/>
    <property type="evidence" value="ECO:0007669"/>
    <property type="project" value="UniProtKB-SubCell"/>
</dbReference>
<sequence>MTGDQTAVVILAAGLGTRMKSSLPKVMHPLAGRPMIKHLLAAVESLAPQQACVVIGAEMEAVARAVAPYPTVVQTERLGTGHAVLAAEPVLGGFAGDVLIVYGDTPLISLATMQRMLDVKRAEPRPAVVVLGFRPEDPGAYGRLVVDGSGQLQAIVEAKDASAEQLKIGLCNAGMMVVDGRHLFAFLHAIGNANAKGEYYLTDVVTLAQAQGLACRVAEGDERELIGVNSRADLARAEAFLQETLRQRAMNEGATLIDPATVYFSADTRLGRDVTVGPSVFFGPGVTVGDRVEIRAFCHIEGAVIEEGAIVGPFSRLRPGASVAKGAHVGNFVEIKNATVEEGAKVNHLTYIGDARVGAKANVGAGTITCNYDGFTKGFTDIGEGAFIGSNSSLVAPVKIGAGAIIGAGSVITREVETDALALTRGPHLQRKGWGKAFRTRKDEEKRKKQAEKGDR</sequence>
<evidence type="ECO:0000256" key="18">
    <source>
        <dbReference type="SAM" id="MobiDB-lite"/>
    </source>
</evidence>
<evidence type="ECO:0000256" key="17">
    <source>
        <dbReference type="ARBA" id="ARBA00048493"/>
    </source>
</evidence>
<comment type="similarity">
    <text evidence="4">In the N-terminal section; belongs to the N-acetylglucosamine-1-phosphate uridyltransferase family.</text>
</comment>
<feature type="domain" description="MobA-like NTP transferase" evidence="19">
    <location>
        <begin position="8"/>
        <end position="130"/>
    </location>
</feature>
<accession>A0A380THX8</accession>
<evidence type="ECO:0000256" key="15">
    <source>
        <dbReference type="ARBA" id="ARBA00023316"/>
    </source>
</evidence>
<dbReference type="InterPro" id="IPR025877">
    <property type="entry name" value="MobA-like_NTP_Trfase"/>
</dbReference>
<proteinExistence type="inferred from homology"/>
<evidence type="ECO:0000256" key="8">
    <source>
        <dbReference type="ARBA" id="ARBA00022723"/>
    </source>
</evidence>
<organism evidence="20">
    <name type="scientific">metagenome</name>
    <dbReference type="NCBI Taxonomy" id="256318"/>
    <lineage>
        <taxon>unclassified sequences</taxon>
        <taxon>metagenomes</taxon>
    </lineage>
</organism>
<keyword evidence="9" id="KW-0677">Repeat</keyword>
<evidence type="ECO:0000259" key="19">
    <source>
        <dbReference type="Pfam" id="PF12804"/>
    </source>
</evidence>
<dbReference type="InterPro" id="IPR005882">
    <property type="entry name" value="Bifunctional_GlmU"/>
</dbReference>
<feature type="compositionally biased region" description="Basic and acidic residues" evidence="18">
    <location>
        <begin position="440"/>
        <end position="456"/>
    </location>
</feature>
<dbReference type="InterPro" id="IPR001451">
    <property type="entry name" value="Hexapep"/>
</dbReference>
<keyword evidence="15" id="KW-0961">Cell wall biogenesis/degradation</keyword>
<name>A0A380THX8_9ZZZZ</name>
<protein>
    <submittedName>
        <fullName evidence="20">Fused N-acetyl glucosamine-1-phosphate uridyltransferase glucosamine-1-phosphate acetyl transferase</fullName>
        <ecNumber evidence="20">2.7.7.23</ecNumber>
    </submittedName>
</protein>
<keyword evidence="14" id="KW-0012">Acyltransferase</keyword>
<evidence type="ECO:0000256" key="5">
    <source>
        <dbReference type="ARBA" id="ARBA00022490"/>
    </source>
</evidence>
<dbReference type="Gene3D" id="3.90.550.10">
    <property type="entry name" value="Spore Coat Polysaccharide Biosynthesis Protein SpsA, Chain A"/>
    <property type="match status" value="1"/>
</dbReference>
<dbReference type="InterPro" id="IPR018357">
    <property type="entry name" value="Hexapep_transf_CS"/>
</dbReference>
<reference evidence="20" key="1">
    <citation type="submission" date="2018-07" db="EMBL/GenBank/DDBJ databases">
        <authorList>
            <person name="Quirk P.G."/>
            <person name="Krulwich T.A."/>
        </authorList>
    </citation>
    <scope>NUCLEOTIDE SEQUENCE</scope>
</reference>
<keyword evidence="12" id="KW-0573">Peptidoglycan synthesis</keyword>
<dbReference type="GO" id="GO:0071555">
    <property type="term" value="P:cell wall organization"/>
    <property type="evidence" value="ECO:0007669"/>
    <property type="project" value="UniProtKB-KW"/>
</dbReference>
<evidence type="ECO:0000256" key="2">
    <source>
        <dbReference type="ARBA" id="ARBA00004496"/>
    </source>
</evidence>
<evidence type="ECO:0000256" key="4">
    <source>
        <dbReference type="ARBA" id="ARBA00007947"/>
    </source>
</evidence>
<gene>
    <name evidence="20" type="primary">glmU</name>
    <name evidence="20" type="ORF">DF3PB_410003</name>
</gene>
<keyword evidence="5" id="KW-0963">Cytoplasm</keyword>
<comment type="catalytic activity">
    <reaction evidence="16">
        <text>alpha-D-glucosamine 1-phosphate + acetyl-CoA = N-acetyl-alpha-D-glucosamine 1-phosphate + CoA + H(+)</text>
        <dbReference type="Rhea" id="RHEA:13725"/>
        <dbReference type="ChEBI" id="CHEBI:15378"/>
        <dbReference type="ChEBI" id="CHEBI:57287"/>
        <dbReference type="ChEBI" id="CHEBI:57288"/>
        <dbReference type="ChEBI" id="CHEBI:57776"/>
        <dbReference type="ChEBI" id="CHEBI:58516"/>
        <dbReference type="EC" id="2.3.1.157"/>
    </reaction>
</comment>
<dbReference type="Pfam" id="PF12804">
    <property type="entry name" value="NTP_transf_3"/>
    <property type="match status" value="1"/>
</dbReference>
<dbReference type="HAMAP" id="MF_01631">
    <property type="entry name" value="GlmU"/>
    <property type="match status" value="1"/>
</dbReference>
<dbReference type="GO" id="GO:0006048">
    <property type="term" value="P:UDP-N-acetylglucosamine biosynthetic process"/>
    <property type="evidence" value="ECO:0007669"/>
    <property type="project" value="InterPro"/>
</dbReference>
<feature type="region of interest" description="Disordered" evidence="18">
    <location>
        <begin position="433"/>
        <end position="456"/>
    </location>
</feature>
<evidence type="ECO:0000256" key="3">
    <source>
        <dbReference type="ARBA" id="ARBA00007707"/>
    </source>
</evidence>
<dbReference type="AlphaFoldDB" id="A0A380THX8"/>
<keyword evidence="13" id="KW-0511">Multifunctional enzyme</keyword>
<dbReference type="PANTHER" id="PTHR43584">
    <property type="entry name" value="NUCLEOTIDYL TRANSFERASE"/>
    <property type="match status" value="1"/>
</dbReference>
<keyword evidence="6 20" id="KW-0808">Transferase</keyword>
<dbReference type="GO" id="GO:0009252">
    <property type="term" value="P:peptidoglycan biosynthetic process"/>
    <property type="evidence" value="ECO:0007669"/>
    <property type="project" value="UniProtKB-KW"/>
</dbReference>
<evidence type="ECO:0000256" key="10">
    <source>
        <dbReference type="ARBA" id="ARBA00022842"/>
    </source>
</evidence>
<dbReference type="NCBIfam" id="TIGR01173">
    <property type="entry name" value="glmU"/>
    <property type="match status" value="1"/>
</dbReference>
<dbReference type="EMBL" id="UIDG01000346">
    <property type="protein sequence ID" value="SUS07303.1"/>
    <property type="molecule type" value="Genomic_DNA"/>
</dbReference>
<evidence type="ECO:0000256" key="16">
    <source>
        <dbReference type="ARBA" id="ARBA00048247"/>
    </source>
</evidence>
<dbReference type="PANTHER" id="PTHR43584:SF3">
    <property type="entry name" value="BIFUNCTIONAL PROTEIN GLMU"/>
    <property type="match status" value="1"/>
</dbReference>
<dbReference type="CDD" id="cd03353">
    <property type="entry name" value="LbH_GlmU_C"/>
    <property type="match status" value="1"/>
</dbReference>
<evidence type="ECO:0000256" key="14">
    <source>
        <dbReference type="ARBA" id="ARBA00023315"/>
    </source>
</evidence>
<evidence type="ECO:0000256" key="7">
    <source>
        <dbReference type="ARBA" id="ARBA00022695"/>
    </source>
</evidence>
<dbReference type="SUPFAM" id="SSF51161">
    <property type="entry name" value="Trimeric LpxA-like enzymes"/>
    <property type="match status" value="1"/>
</dbReference>
<evidence type="ECO:0000256" key="1">
    <source>
        <dbReference type="ARBA" id="ARBA00001946"/>
    </source>
</evidence>
<comment type="subcellular location">
    <subcellularLocation>
        <location evidence="2">Cytoplasm</location>
    </subcellularLocation>
</comment>
<comment type="cofactor">
    <cofactor evidence="1">
        <name>Mg(2+)</name>
        <dbReference type="ChEBI" id="CHEBI:18420"/>
    </cofactor>
</comment>
<comment type="catalytic activity">
    <reaction evidence="17">
        <text>N-acetyl-alpha-D-glucosamine 1-phosphate + UTP + H(+) = UDP-N-acetyl-alpha-D-glucosamine + diphosphate</text>
        <dbReference type="Rhea" id="RHEA:13509"/>
        <dbReference type="ChEBI" id="CHEBI:15378"/>
        <dbReference type="ChEBI" id="CHEBI:33019"/>
        <dbReference type="ChEBI" id="CHEBI:46398"/>
        <dbReference type="ChEBI" id="CHEBI:57705"/>
        <dbReference type="ChEBI" id="CHEBI:57776"/>
        <dbReference type="EC" id="2.7.7.23"/>
    </reaction>
</comment>
<dbReference type="EC" id="2.7.7.23" evidence="20"/>
<dbReference type="InterPro" id="IPR038009">
    <property type="entry name" value="GlmU_C_LbH"/>
</dbReference>
<keyword evidence="7 20" id="KW-0548">Nucleotidyltransferase</keyword>
<evidence type="ECO:0000256" key="13">
    <source>
        <dbReference type="ARBA" id="ARBA00023268"/>
    </source>
</evidence>
<evidence type="ECO:0000256" key="6">
    <source>
        <dbReference type="ARBA" id="ARBA00022679"/>
    </source>
</evidence>
<evidence type="ECO:0000256" key="12">
    <source>
        <dbReference type="ARBA" id="ARBA00022984"/>
    </source>
</evidence>
<dbReference type="Gene3D" id="2.160.10.10">
    <property type="entry name" value="Hexapeptide repeat proteins"/>
    <property type="match status" value="1"/>
</dbReference>
<dbReference type="GO" id="GO:0003977">
    <property type="term" value="F:UDP-N-acetylglucosamine diphosphorylase activity"/>
    <property type="evidence" value="ECO:0007669"/>
    <property type="project" value="UniProtKB-EC"/>
</dbReference>